<reference evidence="2 3" key="1">
    <citation type="submission" date="2015-01" db="EMBL/GenBank/DDBJ databases">
        <title>Evolution of Trichinella species and genotypes.</title>
        <authorList>
            <person name="Korhonen P.K."/>
            <person name="Edoardo P."/>
            <person name="Giuseppe L.R."/>
            <person name="Gasser R.B."/>
        </authorList>
    </citation>
    <scope>NUCLEOTIDE SEQUENCE [LARGE SCALE GENOMIC DNA]</scope>
    <source>
        <strain evidence="2">ISS141</strain>
    </source>
</reference>
<feature type="domain" description="Rab3-GAP regulatory subunit N-terminal" evidence="1">
    <location>
        <begin position="47"/>
        <end position="413"/>
    </location>
</feature>
<dbReference type="STRING" id="6337.A0A0V0Y2D2"/>
<dbReference type="InterPro" id="IPR026059">
    <property type="entry name" value="Rab3GAP2"/>
</dbReference>
<dbReference type="PANTHER" id="PTHR12472">
    <property type="entry name" value="RAB3-GAP REGULATORY DOMAIN"/>
    <property type="match status" value="1"/>
</dbReference>
<feature type="non-terminal residue" evidence="2">
    <location>
        <position position="1"/>
    </location>
</feature>
<comment type="caution">
    <text evidence="2">The sequence shown here is derived from an EMBL/GenBank/DDBJ whole genome shotgun (WGS) entry which is preliminary data.</text>
</comment>
<gene>
    <name evidence="2" type="primary">rab3-GAP</name>
    <name evidence="2" type="ORF">T4E_9285</name>
</gene>
<organism evidence="2 3">
    <name type="scientific">Trichinella pseudospiralis</name>
    <name type="common">Parasitic roundworm</name>
    <dbReference type="NCBI Taxonomy" id="6337"/>
    <lineage>
        <taxon>Eukaryota</taxon>
        <taxon>Metazoa</taxon>
        <taxon>Ecdysozoa</taxon>
        <taxon>Nematoda</taxon>
        <taxon>Enoplea</taxon>
        <taxon>Dorylaimia</taxon>
        <taxon>Trichinellida</taxon>
        <taxon>Trichinellidae</taxon>
        <taxon>Trichinella</taxon>
    </lineage>
</organism>
<accession>A0A0V0Y2D2</accession>
<evidence type="ECO:0000313" key="2">
    <source>
        <dbReference type="EMBL" id="KRX94596.1"/>
    </source>
</evidence>
<dbReference type="SUPFAM" id="SSF50978">
    <property type="entry name" value="WD40 repeat-like"/>
    <property type="match status" value="1"/>
</dbReference>
<dbReference type="PANTHER" id="PTHR12472:SF0">
    <property type="entry name" value="RAB3 GTPASE-ACTIVATING PROTEIN NON-CATALYTIC SUBUNIT"/>
    <property type="match status" value="1"/>
</dbReference>
<sequence length="455" mass="51019">LTLVKRIMSRKTIAVPKEMSINEQCWRSVVLKFNIPSLEKCNEVKVWLSKALIAVDCSAHVMVIAYYTKFVVLKKFNDSWDFAYEKNLSSTISAIRILSSSYDVSHGAFATSEKLTSFFDRIFLLVGLQDGTMSAFSVYGSSCLFSLTISFSAIKSVELCDKHVTVLCSDCFITLDRCRLMALATAALLKTETDSSWKPDFDSILYEKWCIPKMESVKSLVCLCSVRTNPWKSCLASGNPLPNYTFMAVGKDPLVTIYNSAGKVGQHYYNLYSAVSIALNTLYLTFSKKSQSNFWNDVLLRKLPSEIQAELSLPVVSNSGERISVGPGNCGLAVVYDSGRRIILLDVRNHLVLHVWSGYPDAQFGWLPLHDEASNCSHFILLFVIFVPMKGKLEFWQLQNCRLIATMPVDPQGILISASHTVASTDQLPLCFLNMSGKYFFPYLQPDMCCKEKCC</sequence>
<dbReference type="EMBL" id="JYDU01000069">
    <property type="protein sequence ID" value="KRX94596.1"/>
    <property type="molecule type" value="Genomic_DNA"/>
</dbReference>
<evidence type="ECO:0000259" key="1">
    <source>
        <dbReference type="Pfam" id="PF14655"/>
    </source>
</evidence>
<dbReference type="Pfam" id="PF14655">
    <property type="entry name" value="RAB3GAP2_N"/>
    <property type="match status" value="1"/>
</dbReference>
<dbReference type="Proteomes" id="UP000054815">
    <property type="component" value="Unassembled WGS sequence"/>
</dbReference>
<dbReference type="InterPro" id="IPR032839">
    <property type="entry name" value="RAB3GAP_N"/>
</dbReference>
<protein>
    <submittedName>
        <fullName evidence="2">Rab3 GTPase-activating protein regulatory subunit</fullName>
    </submittedName>
</protein>
<dbReference type="InterPro" id="IPR036322">
    <property type="entry name" value="WD40_repeat_dom_sf"/>
</dbReference>
<name>A0A0V0Y2D2_TRIPS</name>
<dbReference type="AlphaFoldDB" id="A0A0V0Y2D2"/>
<proteinExistence type="predicted"/>
<evidence type="ECO:0000313" key="3">
    <source>
        <dbReference type="Proteomes" id="UP000054815"/>
    </source>
</evidence>